<dbReference type="EMBL" id="CM042015">
    <property type="protein sequence ID" value="KAI3708284.1"/>
    <property type="molecule type" value="Genomic_DNA"/>
</dbReference>
<protein>
    <submittedName>
        <fullName evidence="1">Uncharacterized protein</fullName>
    </submittedName>
</protein>
<evidence type="ECO:0000313" key="2">
    <source>
        <dbReference type="Proteomes" id="UP001055811"/>
    </source>
</evidence>
<sequence length="89" mass="9872">MMEKSCNSSYPTAGGRSAAEAPTAAGQCFRDFESEEKEKRRDRDRTRLGYSRGDQFYASYPAVHFIISIGAWRAAKVAVLLYIGGDSQL</sequence>
<keyword evidence="2" id="KW-1185">Reference proteome</keyword>
<comment type="caution">
    <text evidence="1">The sequence shown here is derived from an EMBL/GenBank/DDBJ whole genome shotgun (WGS) entry which is preliminary data.</text>
</comment>
<accession>A0ACB9ADI0</accession>
<proteinExistence type="predicted"/>
<gene>
    <name evidence="1" type="ORF">L2E82_37450</name>
</gene>
<dbReference type="Proteomes" id="UP001055811">
    <property type="component" value="Linkage Group LG07"/>
</dbReference>
<organism evidence="1 2">
    <name type="scientific">Cichorium intybus</name>
    <name type="common">Chicory</name>
    <dbReference type="NCBI Taxonomy" id="13427"/>
    <lineage>
        <taxon>Eukaryota</taxon>
        <taxon>Viridiplantae</taxon>
        <taxon>Streptophyta</taxon>
        <taxon>Embryophyta</taxon>
        <taxon>Tracheophyta</taxon>
        <taxon>Spermatophyta</taxon>
        <taxon>Magnoliopsida</taxon>
        <taxon>eudicotyledons</taxon>
        <taxon>Gunneridae</taxon>
        <taxon>Pentapetalae</taxon>
        <taxon>asterids</taxon>
        <taxon>campanulids</taxon>
        <taxon>Asterales</taxon>
        <taxon>Asteraceae</taxon>
        <taxon>Cichorioideae</taxon>
        <taxon>Cichorieae</taxon>
        <taxon>Cichoriinae</taxon>
        <taxon>Cichorium</taxon>
    </lineage>
</organism>
<reference evidence="1 2" key="2">
    <citation type="journal article" date="2022" name="Mol. Ecol. Resour.">
        <title>The genomes of chicory, endive, great burdock and yacon provide insights into Asteraceae paleo-polyploidization history and plant inulin production.</title>
        <authorList>
            <person name="Fan W."/>
            <person name="Wang S."/>
            <person name="Wang H."/>
            <person name="Wang A."/>
            <person name="Jiang F."/>
            <person name="Liu H."/>
            <person name="Zhao H."/>
            <person name="Xu D."/>
            <person name="Zhang Y."/>
        </authorList>
    </citation>
    <scope>NUCLEOTIDE SEQUENCE [LARGE SCALE GENOMIC DNA]</scope>
    <source>
        <strain evidence="2">cv. Punajuju</strain>
        <tissue evidence="1">Leaves</tissue>
    </source>
</reference>
<reference evidence="2" key="1">
    <citation type="journal article" date="2022" name="Mol. Ecol. Resour.">
        <title>The genomes of chicory, endive, great burdock and yacon provide insights into Asteraceae palaeo-polyploidization history and plant inulin production.</title>
        <authorList>
            <person name="Fan W."/>
            <person name="Wang S."/>
            <person name="Wang H."/>
            <person name="Wang A."/>
            <person name="Jiang F."/>
            <person name="Liu H."/>
            <person name="Zhao H."/>
            <person name="Xu D."/>
            <person name="Zhang Y."/>
        </authorList>
    </citation>
    <scope>NUCLEOTIDE SEQUENCE [LARGE SCALE GENOMIC DNA]</scope>
    <source>
        <strain evidence="2">cv. Punajuju</strain>
    </source>
</reference>
<evidence type="ECO:0000313" key="1">
    <source>
        <dbReference type="EMBL" id="KAI3708284.1"/>
    </source>
</evidence>
<name>A0ACB9ADI0_CICIN</name>